<evidence type="ECO:0000259" key="6">
    <source>
        <dbReference type="Pfam" id="PF09734"/>
    </source>
</evidence>
<dbReference type="InterPro" id="IPR042536">
    <property type="entry name" value="TFIIIC_tauA_Sfc1"/>
</dbReference>
<evidence type="ECO:0000256" key="4">
    <source>
        <dbReference type="ARBA" id="ARBA00023242"/>
    </source>
</evidence>
<feature type="region of interest" description="Disordered" evidence="5">
    <location>
        <begin position="455"/>
        <end position="502"/>
    </location>
</feature>
<dbReference type="GO" id="GO:0005634">
    <property type="term" value="C:nucleus"/>
    <property type="evidence" value="ECO:0007669"/>
    <property type="project" value="UniProtKB-SubCell"/>
</dbReference>
<dbReference type="GO" id="GO:0001002">
    <property type="term" value="F:RNA polymerase III type 1 promoter sequence-specific DNA binding"/>
    <property type="evidence" value="ECO:0007669"/>
    <property type="project" value="TreeGrafter"/>
</dbReference>
<dbReference type="PANTHER" id="PTHR13230">
    <property type="entry name" value="GENERAL TRANSCRIPTION FACTOR IIIC, POLYPEPTIDE 5"/>
    <property type="match status" value="1"/>
</dbReference>
<dbReference type="Gene3D" id="3.30.200.160">
    <property type="entry name" value="TFIIIC, subcomplex tauA, subunit Sfc1, barrel domain"/>
    <property type="match status" value="1"/>
</dbReference>
<dbReference type="Pfam" id="PF09734">
    <property type="entry name" value="Tau95"/>
    <property type="match status" value="1"/>
</dbReference>
<feature type="compositionally biased region" description="Polar residues" evidence="5">
    <location>
        <begin position="89"/>
        <end position="106"/>
    </location>
</feature>
<evidence type="ECO:0000313" key="9">
    <source>
        <dbReference type="Proteomes" id="UP001233999"/>
    </source>
</evidence>
<dbReference type="GO" id="GO:0001003">
    <property type="term" value="F:RNA polymerase III type 2 promoter sequence-specific DNA binding"/>
    <property type="evidence" value="ECO:0007669"/>
    <property type="project" value="TreeGrafter"/>
</dbReference>
<feature type="region of interest" description="Disordered" evidence="5">
    <location>
        <begin position="82"/>
        <end position="106"/>
    </location>
</feature>
<evidence type="ECO:0008006" key="10">
    <source>
        <dbReference type="Google" id="ProtNLM"/>
    </source>
</evidence>
<comment type="subcellular location">
    <subcellularLocation>
        <location evidence="1">Nucleus</location>
    </subcellularLocation>
</comment>
<dbReference type="InterPro" id="IPR040454">
    <property type="entry name" value="TF_IIIC_Tfc1/Sfc1"/>
</dbReference>
<feature type="domain" description="Transcription factor IIIC subunit 5 HTH" evidence="6">
    <location>
        <begin position="175"/>
        <end position="321"/>
    </location>
</feature>
<evidence type="ECO:0000256" key="2">
    <source>
        <dbReference type="ARBA" id="ARBA00023125"/>
    </source>
</evidence>
<keyword evidence="3" id="KW-0804">Transcription</keyword>
<gene>
    <name evidence="8" type="ORF">L9F63_010221</name>
</gene>
<dbReference type="EMBL" id="JASPKZ010000819">
    <property type="protein sequence ID" value="KAJ9599307.1"/>
    <property type="molecule type" value="Genomic_DNA"/>
</dbReference>
<dbReference type="GO" id="GO:0000127">
    <property type="term" value="C:transcription factor TFIIIC complex"/>
    <property type="evidence" value="ECO:0007669"/>
    <property type="project" value="InterPro"/>
</dbReference>
<evidence type="ECO:0000259" key="7">
    <source>
        <dbReference type="Pfam" id="PF17682"/>
    </source>
</evidence>
<comment type="caution">
    <text evidence="8">The sequence shown here is derived from an EMBL/GenBank/DDBJ whole genome shotgun (WGS) entry which is preliminary data.</text>
</comment>
<dbReference type="InterPro" id="IPR019136">
    <property type="entry name" value="TF_IIIC_su-5_HTH"/>
</dbReference>
<dbReference type="InterPro" id="IPR041499">
    <property type="entry name" value="Tfc1/Sfc1_N"/>
</dbReference>
<keyword evidence="9" id="KW-1185">Reference proteome</keyword>
<dbReference type="Proteomes" id="UP001233999">
    <property type="component" value="Unassembled WGS sequence"/>
</dbReference>
<dbReference type="Pfam" id="PF17682">
    <property type="entry name" value="Tau95_N"/>
    <property type="match status" value="1"/>
</dbReference>
<feature type="compositionally biased region" description="Basic and acidic residues" evidence="5">
    <location>
        <begin position="462"/>
        <end position="471"/>
    </location>
</feature>
<dbReference type="GO" id="GO:0006384">
    <property type="term" value="P:transcription initiation at RNA polymerase III promoter"/>
    <property type="evidence" value="ECO:0007669"/>
    <property type="project" value="InterPro"/>
</dbReference>
<protein>
    <recommendedName>
        <fullName evidence="10">General transcription factor 3C polypeptide 5</fullName>
    </recommendedName>
</protein>
<feature type="compositionally biased region" description="Acidic residues" evidence="5">
    <location>
        <begin position="472"/>
        <end position="502"/>
    </location>
</feature>
<feature type="domain" description="Transcription factor IIIC subunit Tfc1/Sfc1 triple barrel" evidence="7">
    <location>
        <begin position="14"/>
        <end position="137"/>
    </location>
</feature>
<accession>A0AAD8ERQ0</accession>
<evidence type="ECO:0000256" key="5">
    <source>
        <dbReference type="SAM" id="MobiDB-lite"/>
    </source>
</evidence>
<dbReference type="AlphaFoldDB" id="A0AAD8ERQ0"/>
<organism evidence="8 9">
    <name type="scientific">Diploptera punctata</name>
    <name type="common">Pacific beetle cockroach</name>
    <dbReference type="NCBI Taxonomy" id="6984"/>
    <lineage>
        <taxon>Eukaryota</taxon>
        <taxon>Metazoa</taxon>
        <taxon>Ecdysozoa</taxon>
        <taxon>Arthropoda</taxon>
        <taxon>Hexapoda</taxon>
        <taxon>Insecta</taxon>
        <taxon>Pterygota</taxon>
        <taxon>Neoptera</taxon>
        <taxon>Polyneoptera</taxon>
        <taxon>Dictyoptera</taxon>
        <taxon>Blattodea</taxon>
        <taxon>Blaberoidea</taxon>
        <taxon>Blaberidae</taxon>
        <taxon>Diplopterinae</taxon>
        <taxon>Diploptera</taxon>
    </lineage>
</organism>
<name>A0AAD8ERQ0_DIPPU</name>
<keyword evidence="2" id="KW-0238">DNA-binding</keyword>
<dbReference type="FunFam" id="3.30.200.160:FF:000002">
    <property type="entry name" value="Transcription factor IIIC, subunit 5"/>
    <property type="match status" value="1"/>
</dbReference>
<proteinExistence type="predicted"/>
<sequence length="502" mass="58059">MEKEIEHNFDKQLVLVEYPGVVENEEKAIRTLGGLHNISTTYSLRNRRLELRFRPDDAFSKPACGDRHKTLSFLMKVKLRRKKKKDDNSSNYNSGEESDSSSELYTGDSSGIIDCSIAISGRVETAYRFKNLCDFQFLPMDKEFGTHGPTVCKYTNLVPIGLPTSSWLAGDAPYFLPPATFSRMDTMQQYLYRKETADDNTTPPNIIGRTRRRRSGHAVFVTFDVPEIPKKPRPIALKLLRLKFLNGVHYETVKKIFEDRPVWSKNALIFLTKYTSEQLKYLLPSVAYYFVTGPWRIMWVRFGYDPRADPTAIKYQTLDYRLRTVGGLKTKVKAKRSYCNYLLPYKSSPSCRPKVAVITKENLQLEKTDDKQNENKCLSDTMYIFHPETVPPSRQMFYQYCDIYAPEIQEMLEKLPAPPPGAQCHERLGWLPSGMDDRCREIINKIITDILKEQTGVQSASLEEKSSKDDQGESEEEIDYEEDDEDLEEREEDMEEEDESDD</sequence>
<keyword evidence="4" id="KW-0539">Nucleus</keyword>
<evidence type="ECO:0000256" key="1">
    <source>
        <dbReference type="ARBA" id="ARBA00004123"/>
    </source>
</evidence>
<dbReference type="PANTHER" id="PTHR13230:SF5">
    <property type="entry name" value="GENERAL TRANSCRIPTION FACTOR 3C POLYPEPTIDE 5"/>
    <property type="match status" value="1"/>
</dbReference>
<evidence type="ECO:0000313" key="8">
    <source>
        <dbReference type="EMBL" id="KAJ9599307.1"/>
    </source>
</evidence>
<evidence type="ECO:0000256" key="3">
    <source>
        <dbReference type="ARBA" id="ARBA00023163"/>
    </source>
</evidence>
<reference evidence="8" key="1">
    <citation type="journal article" date="2023" name="IScience">
        <title>Live-bearing cockroach genome reveals convergent evolutionary mechanisms linked to viviparity in insects and beyond.</title>
        <authorList>
            <person name="Fouks B."/>
            <person name="Harrison M.C."/>
            <person name="Mikhailova A.A."/>
            <person name="Marchal E."/>
            <person name="English S."/>
            <person name="Carruthers M."/>
            <person name="Jennings E.C."/>
            <person name="Chiamaka E.L."/>
            <person name="Frigard R.A."/>
            <person name="Pippel M."/>
            <person name="Attardo G.M."/>
            <person name="Benoit J.B."/>
            <person name="Bornberg-Bauer E."/>
            <person name="Tobe S.S."/>
        </authorList>
    </citation>
    <scope>NUCLEOTIDE SEQUENCE</scope>
    <source>
        <strain evidence="8">Stay&amp;Tobe</strain>
    </source>
</reference>
<reference evidence="8" key="2">
    <citation type="submission" date="2023-05" db="EMBL/GenBank/DDBJ databases">
        <authorList>
            <person name="Fouks B."/>
        </authorList>
    </citation>
    <scope>NUCLEOTIDE SEQUENCE</scope>
    <source>
        <strain evidence="8">Stay&amp;Tobe</strain>
        <tissue evidence="8">Testes</tissue>
    </source>
</reference>